<comment type="caution">
    <text evidence="4">The sequence shown here is derived from an EMBL/GenBank/DDBJ whole genome shotgun (WGS) entry which is preliminary data.</text>
</comment>
<name>A0A512DYR2_9PROT</name>
<dbReference type="PANTHER" id="PTHR45586:SF1">
    <property type="entry name" value="LIPOPOLYSACCHARIDE ASSEMBLY PROTEIN B"/>
    <property type="match status" value="1"/>
</dbReference>
<gene>
    <name evidence="4" type="ORF">SAE02_57530</name>
</gene>
<evidence type="ECO:0000313" key="4">
    <source>
        <dbReference type="EMBL" id="GEO41605.1"/>
    </source>
</evidence>
<dbReference type="SMART" id="SM00028">
    <property type="entry name" value="TPR"/>
    <property type="match status" value="3"/>
</dbReference>
<evidence type="ECO:0000313" key="5">
    <source>
        <dbReference type="Proteomes" id="UP000321523"/>
    </source>
</evidence>
<keyword evidence="1" id="KW-0677">Repeat</keyword>
<dbReference type="InterPro" id="IPR011990">
    <property type="entry name" value="TPR-like_helical_dom_sf"/>
</dbReference>
<protein>
    <submittedName>
        <fullName evidence="4">Uncharacterized protein</fullName>
    </submittedName>
</protein>
<evidence type="ECO:0000256" key="3">
    <source>
        <dbReference type="PROSITE-ProRule" id="PRU00339"/>
    </source>
</evidence>
<dbReference type="PANTHER" id="PTHR45586">
    <property type="entry name" value="TPR REPEAT-CONTAINING PROTEIN PA4667"/>
    <property type="match status" value="1"/>
</dbReference>
<feature type="repeat" description="TPR" evidence="3">
    <location>
        <begin position="40"/>
        <end position="73"/>
    </location>
</feature>
<dbReference type="InterPro" id="IPR019734">
    <property type="entry name" value="TPR_rpt"/>
</dbReference>
<dbReference type="Proteomes" id="UP000321523">
    <property type="component" value="Unassembled WGS sequence"/>
</dbReference>
<dbReference type="Pfam" id="PF14559">
    <property type="entry name" value="TPR_19"/>
    <property type="match status" value="2"/>
</dbReference>
<proteinExistence type="predicted"/>
<keyword evidence="5" id="KW-1185">Reference proteome</keyword>
<keyword evidence="2 3" id="KW-0802">TPR repeat</keyword>
<reference evidence="4 5" key="1">
    <citation type="submission" date="2019-07" db="EMBL/GenBank/DDBJ databases">
        <title>Whole genome shotgun sequence of Skermanella aerolata NBRC 106429.</title>
        <authorList>
            <person name="Hosoyama A."/>
            <person name="Uohara A."/>
            <person name="Ohji S."/>
            <person name="Ichikawa N."/>
        </authorList>
    </citation>
    <scope>NUCLEOTIDE SEQUENCE [LARGE SCALE GENOMIC DNA]</scope>
    <source>
        <strain evidence="4 5">NBRC 106429</strain>
    </source>
</reference>
<dbReference type="EMBL" id="BJYZ01000029">
    <property type="protein sequence ID" value="GEO41605.1"/>
    <property type="molecule type" value="Genomic_DNA"/>
</dbReference>
<organism evidence="4 5">
    <name type="scientific">Skermanella aerolata</name>
    <dbReference type="NCBI Taxonomy" id="393310"/>
    <lineage>
        <taxon>Bacteria</taxon>
        <taxon>Pseudomonadati</taxon>
        <taxon>Pseudomonadota</taxon>
        <taxon>Alphaproteobacteria</taxon>
        <taxon>Rhodospirillales</taxon>
        <taxon>Azospirillaceae</taxon>
        <taxon>Skermanella</taxon>
    </lineage>
</organism>
<evidence type="ECO:0000256" key="1">
    <source>
        <dbReference type="ARBA" id="ARBA00022737"/>
    </source>
</evidence>
<dbReference type="AlphaFoldDB" id="A0A512DYR2"/>
<evidence type="ECO:0000256" key="2">
    <source>
        <dbReference type="ARBA" id="ARBA00022803"/>
    </source>
</evidence>
<feature type="repeat" description="TPR" evidence="3">
    <location>
        <begin position="145"/>
        <end position="178"/>
    </location>
</feature>
<dbReference type="PROSITE" id="PS50005">
    <property type="entry name" value="TPR"/>
    <property type="match status" value="2"/>
</dbReference>
<accession>A0A512DYR2</accession>
<dbReference type="InterPro" id="IPR051012">
    <property type="entry name" value="CellSynth/LPSAsmb/PSIAsmb"/>
</dbReference>
<dbReference type="Gene3D" id="1.25.40.10">
    <property type="entry name" value="Tetratricopeptide repeat domain"/>
    <property type="match status" value="2"/>
</dbReference>
<sequence length="535" mass="58315">MTPETISQALAIAVDLFEAGIHDRAEALLRRVLAADGSNTQALYALGRLLRDLGRPEEALEPLTACLSLLPGSAPAALACAGALSELGRFAAAVELLDKSGPAAVDIDAIKSLLAKAGDQANQEGRDAEAIGFYRRLAGLSPESAAVWGTLGAVLLRSGDWREAETALRRAVDLDLEDEGHARQLADALKFQGRLEEVRELYRRHWVPRRASRWWPNGGSAGGFAEVSGSAVRASITKLTHDVEQLTYLDSLGRLPADAAAMLPALRDLTAEVIRSGRRPGDVFTLTPEQLAPVRPVYNRMVHLADPRLADTHLADPDVEGAAVLNPDLDWSRIGRDFRDSVAGYAVIDGLLSPQALVGLTRYCLESTFWFDLEHPGGYLGAYLQEGFDHDILFAIARGLQAALPDIVGPHALRQVWAFKYDQRLSGIPPHADDAAVNVNLWIAPDDACPDPDAGGLLVYPVKVPAEWSFDDYNSINPRFDAFIREHGGTPHRIGHRRNRALLFSSDAVHATESVDFRPGYLNRRINITMLFGYR</sequence>
<dbReference type="RefSeq" id="WP_044432762.1">
    <property type="nucleotide sequence ID" value="NZ_BJYZ01000029.1"/>
</dbReference>
<dbReference type="SUPFAM" id="SSF48452">
    <property type="entry name" value="TPR-like"/>
    <property type="match status" value="1"/>
</dbReference>